<comment type="cofactor">
    <cofactor evidence="1">
        <name>Mn(2+)</name>
        <dbReference type="ChEBI" id="CHEBI:29035"/>
    </cofactor>
</comment>
<dbReference type="InterPro" id="IPR000222">
    <property type="entry name" value="PP2C_BS"/>
</dbReference>
<evidence type="ECO:0000256" key="6">
    <source>
        <dbReference type="ARBA" id="ARBA00022801"/>
    </source>
</evidence>
<dbReference type="SUPFAM" id="SSF81606">
    <property type="entry name" value="PP2C-like"/>
    <property type="match status" value="1"/>
</dbReference>
<keyword evidence="14" id="KW-1185">Reference proteome</keyword>
<evidence type="ECO:0000256" key="1">
    <source>
        <dbReference type="ARBA" id="ARBA00001936"/>
    </source>
</evidence>
<evidence type="ECO:0000256" key="10">
    <source>
        <dbReference type="RuleBase" id="RU003465"/>
    </source>
</evidence>
<dbReference type="EMBL" id="KL198058">
    <property type="protein sequence ID" value="KDQ11486.1"/>
    <property type="molecule type" value="Genomic_DNA"/>
</dbReference>
<evidence type="ECO:0000256" key="11">
    <source>
        <dbReference type="SAM" id="MobiDB-lite"/>
    </source>
</evidence>
<evidence type="ECO:0000256" key="3">
    <source>
        <dbReference type="ARBA" id="ARBA00006702"/>
    </source>
</evidence>
<feature type="region of interest" description="Disordered" evidence="11">
    <location>
        <begin position="414"/>
        <end position="433"/>
    </location>
</feature>
<dbReference type="PROSITE" id="PS01032">
    <property type="entry name" value="PPM_1"/>
    <property type="match status" value="1"/>
</dbReference>
<evidence type="ECO:0000313" key="13">
    <source>
        <dbReference type="EMBL" id="KDQ11486.1"/>
    </source>
</evidence>
<dbReference type="EC" id="3.1.3.16" evidence="4"/>
<gene>
    <name evidence="13" type="ORF">BOTBODRAFT_35362</name>
</gene>
<keyword evidence="7 10" id="KW-0904">Protein phosphatase</keyword>
<evidence type="ECO:0000256" key="8">
    <source>
        <dbReference type="ARBA" id="ARBA00023211"/>
    </source>
</evidence>
<dbReference type="OrthoDB" id="10264738at2759"/>
<organism evidence="13 14">
    <name type="scientific">Botryobasidium botryosum (strain FD-172 SS1)</name>
    <dbReference type="NCBI Taxonomy" id="930990"/>
    <lineage>
        <taxon>Eukaryota</taxon>
        <taxon>Fungi</taxon>
        <taxon>Dikarya</taxon>
        <taxon>Basidiomycota</taxon>
        <taxon>Agaricomycotina</taxon>
        <taxon>Agaricomycetes</taxon>
        <taxon>Cantharellales</taxon>
        <taxon>Botryobasidiaceae</taxon>
        <taxon>Botryobasidium</taxon>
    </lineage>
</organism>
<dbReference type="PANTHER" id="PTHR13832">
    <property type="entry name" value="PROTEIN PHOSPHATASE 2C"/>
    <property type="match status" value="1"/>
</dbReference>
<feature type="domain" description="PPM-type phosphatase" evidence="12">
    <location>
        <begin position="23"/>
        <end position="290"/>
    </location>
</feature>
<feature type="region of interest" description="Disordered" evidence="11">
    <location>
        <begin position="352"/>
        <end position="402"/>
    </location>
</feature>
<keyword evidence="8" id="KW-0464">Manganese</keyword>
<feature type="compositionally biased region" description="Gly residues" evidence="11">
    <location>
        <begin position="353"/>
        <end position="362"/>
    </location>
</feature>
<dbReference type="CDD" id="cd00143">
    <property type="entry name" value="PP2Cc"/>
    <property type="match status" value="1"/>
</dbReference>
<evidence type="ECO:0000256" key="4">
    <source>
        <dbReference type="ARBA" id="ARBA00013081"/>
    </source>
</evidence>
<dbReference type="PANTHER" id="PTHR13832:SF565">
    <property type="entry name" value="AT28366P-RELATED"/>
    <property type="match status" value="1"/>
</dbReference>
<evidence type="ECO:0000259" key="12">
    <source>
        <dbReference type="PROSITE" id="PS51746"/>
    </source>
</evidence>
<dbReference type="FunCoup" id="A0A067MIU7">
    <property type="interactions" value="896"/>
</dbReference>
<dbReference type="InParanoid" id="A0A067MIU7"/>
<dbReference type="SMART" id="SM00331">
    <property type="entry name" value="PP2C_SIG"/>
    <property type="match status" value="1"/>
</dbReference>
<reference evidence="14" key="1">
    <citation type="journal article" date="2014" name="Proc. Natl. Acad. Sci. U.S.A.">
        <title>Extensive sampling of basidiomycete genomes demonstrates inadequacy of the white-rot/brown-rot paradigm for wood decay fungi.</title>
        <authorList>
            <person name="Riley R."/>
            <person name="Salamov A.A."/>
            <person name="Brown D.W."/>
            <person name="Nagy L.G."/>
            <person name="Floudas D."/>
            <person name="Held B.W."/>
            <person name="Levasseur A."/>
            <person name="Lombard V."/>
            <person name="Morin E."/>
            <person name="Otillar R."/>
            <person name="Lindquist E.A."/>
            <person name="Sun H."/>
            <person name="LaButti K.M."/>
            <person name="Schmutz J."/>
            <person name="Jabbour D."/>
            <person name="Luo H."/>
            <person name="Baker S.E."/>
            <person name="Pisabarro A.G."/>
            <person name="Walton J.D."/>
            <person name="Blanchette R.A."/>
            <person name="Henrissat B."/>
            <person name="Martin F."/>
            <person name="Cullen D."/>
            <person name="Hibbett D.S."/>
            <person name="Grigoriev I.V."/>
        </authorList>
    </citation>
    <scope>NUCLEOTIDE SEQUENCE [LARGE SCALE GENOMIC DNA]</scope>
    <source>
        <strain evidence="14">FD-172 SS1</strain>
    </source>
</reference>
<dbReference type="SMART" id="SM00332">
    <property type="entry name" value="PP2Cc"/>
    <property type="match status" value="1"/>
</dbReference>
<dbReference type="Proteomes" id="UP000027195">
    <property type="component" value="Unassembled WGS sequence"/>
</dbReference>
<proteinExistence type="inferred from homology"/>
<accession>A0A067MIU7</accession>
<sequence length="501" mass="53832">MGQTLSEPVTHKITDSGGNSKYIYAVSEMQGWRITMEDAHTTVPRVSEEDTNGFFAVFDGHGGPAVARYAGTNVFTRLMGEEAYAAQQYREALKRAFIGIDEDLRKNPAFIHDTSGCTAVAALLTDDKIYVANAGDSRSVLCVAGSAEPLSFDHKPANKLENERIVAAGGYVEYGRVNGNLALSRALGDFDYKKDPKAQPEKQIVTADPEITEHIINEEDEFLVLACDGIWDCLSSQQVCNFVRRKLAERCDLGEICEEIMTACLAPNSDVGGGGGDIGCDNMTMMIVGLLGGRTKEEWYDWIGKRVENDHGFATPTKLPNPFPESRNNRFQSSILGSRAVNSFTSGNTGVTSWGGGIGSGAGQATFHKQEDDSDSDDEDDDAGGAFFGNTISLQAPTNEDDTMTLRQQLTELTNAMKEDERRNNTGGLSTGIAKIEDVTDADEEGAQGAVELAQPQAQTGSFTRTTPTSVGAPLISSPAPLRDIGTTPPQPKAADTVEDN</sequence>
<dbReference type="AlphaFoldDB" id="A0A067MIU7"/>
<dbReference type="STRING" id="930990.A0A067MIU7"/>
<comment type="catalytic activity">
    <reaction evidence="9">
        <text>O-phospho-L-threonyl-[protein] + H2O = L-threonyl-[protein] + phosphate</text>
        <dbReference type="Rhea" id="RHEA:47004"/>
        <dbReference type="Rhea" id="RHEA-COMP:11060"/>
        <dbReference type="Rhea" id="RHEA-COMP:11605"/>
        <dbReference type="ChEBI" id="CHEBI:15377"/>
        <dbReference type="ChEBI" id="CHEBI:30013"/>
        <dbReference type="ChEBI" id="CHEBI:43474"/>
        <dbReference type="ChEBI" id="CHEBI:61977"/>
        <dbReference type="EC" id="3.1.3.16"/>
    </reaction>
    <physiologicalReaction direction="left-to-right" evidence="9">
        <dbReference type="Rhea" id="RHEA:47005"/>
    </physiologicalReaction>
</comment>
<dbReference type="GO" id="GO:0004722">
    <property type="term" value="F:protein serine/threonine phosphatase activity"/>
    <property type="evidence" value="ECO:0007669"/>
    <property type="project" value="UniProtKB-EC"/>
</dbReference>
<keyword evidence="6 10" id="KW-0378">Hydrolase</keyword>
<comment type="cofactor">
    <cofactor evidence="2">
        <name>Mg(2+)</name>
        <dbReference type="ChEBI" id="CHEBI:18420"/>
    </cofactor>
</comment>
<feature type="compositionally biased region" description="Polar residues" evidence="11">
    <location>
        <begin position="456"/>
        <end position="470"/>
    </location>
</feature>
<dbReference type="Pfam" id="PF00481">
    <property type="entry name" value="PP2C"/>
    <property type="match status" value="1"/>
</dbReference>
<evidence type="ECO:0000256" key="2">
    <source>
        <dbReference type="ARBA" id="ARBA00001946"/>
    </source>
</evidence>
<feature type="compositionally biased region" description="Acidic residues" evidence="11">
    <location>
        <begin position="372"/>
        <end position="383"/>
    </location>
</feature>
<name>A0A067MIU7_BOTB1</name>
<dbReference type="InterPro" id="IPR015655">
    <property type="entry name" value="PP2C"/>
</dbReference>
<dbReference type="PROSITE" id="PS51746">
    <property type="entry name" value="PPM_2"/>
    <property type="match status" value="1"/>
</dbReference>
<dbReference type="FunFam" id="3.60.40.10:FF:000016">
    <property type="entry name" value="Protein phosphatase 2C"/>
    <property type="match status" value="1"/>
</dbReference>
<keyword evidence="5" id="KW-0479">Metal-binding</keyword>
<protein>
    <recommendedName>
        <fullName evidence="4">protein-serine/threonine phosphatase</fullName>
        <ecNumber evidence="4">3.1.3.16</ecNumber>
    </recommendedName>
</protein>
<evidence type="ECO:0000256" key="9">
    <source>
        <dbReference type="ARBA" id="ARBA00048832"/>
    </source>
</evidence>
<dbReference type="HOGENOM" id="CLU_013173_4_3_1"/>
<comment type="similarity">
    <text evidence="3 10">Belongs to the PP2C family.</text>
</comment>
<dbReference type="InterPro" id="IPR001932">
    <property type="entry name" value="PPM-type_phosphatase-like_dom"/>
</dbReference>
<evidence type="ECO:0000313" key="14">
    <source>
        <dbReference type="Proteomes" id="UP000027195"/>
    </source>
</evidence>
<feature type="region of interest" description="Disordered" evidence="11">
    <location>
        <begin position="442"/>
        <end position="501"/>
    </location>
</feature>
<evidence type="ECO:0000256" key="7">
    <source>
        <dbReference type="ARBA" id="ARBA00022912"/>
    </source>
</evidence>
<dbReference type="Gene3D" id="3.60.40.10">
    <property type="entry name" value="PPM-type phosphatase domain"/>
    <property type="match status" value="1"/>
</dbReference>
<dbReference type="InterPro" id="IPR036457">
    <property type="entry name" value="PPM-type-like_dom_sf"/>
</dbReference>
<dbReference type="GO" id="GO:0046872">
    <property type="term" value="F:metal ion binding"/>
    <property type="evidence" value="ECO:0007669"/>
    <property type="project" value="UniProtKB-KW"/>
</dbReference>
<evidence type="ECO:0000256" key="5">
    <source>
        <dbReference type="ARBA" id="ARBA00022723"/>
    </source>
</evidence>